<dbReference type="GO" id="GO:0016740">
    <property type="term" value="F:transferase activity"/>
    <property type="evidence" value="ECO:0007669"/>
    <property type="project" value="UniProtKB-KW"/>
</dbReference>
<name>A0A3B7MMS3_9BACT</name>
<dbReference type="Pfam" id="PF00535">
    <property type="entry name" value="Glycos_transf_2"/>
    <property type="match status" value="1"/>
</dbReference>
<feature type="domain" description="Glycosyltransferase 2-like" evidence="1">
    <location>
        <begin position="6"/>
        <end position="126"/>
    </location>
</feature>
<dbReference type="SUPFAM" id="SSF53448">
    <property type="entry name" value="Nucleotide-diphospho-sugar transferases"/>
    <property type="match status" value="1"/>
</dbReference>
<dbReference type="AlphaFoldDB" id="A0A3B7MMS3"/>
<accession>A0A3B7MMS3</accession>
<organism evidence="2 3">
    <name type="scientific">Paraflavitalea soli</name>
    <dbReference type="NCBI Taxonomy" id="2315862"/>
    <lineage>
        <taxon>Bacteria</taxon>
        <taxon>Pseudomonadati</taxon>
        <taxon>Bacteroidota</taxon>
        <taxon>Chitinophagia</taxon>
        <taxon>Chitinophagales</taxon>
        <taxon>Chitinophagaceae</taxon>
        <taxon>Paraflavitalea</taxon>
    </lineage>
</organism>
<dbReference type="RefSeq" id="WP_119051643.1">
    <property type="nucleotide sequence ID" value="NZ_CP032157.1"/>
</dbReference>
<dbReference type="OrthoDB" id="786280at2"/>
<dbReference type="InterPro" id="IPR050834">
    <property type="entry name" value="Glycosyltransf_2"/>
</dbReference>
<proteinExistence type="predicted"/>
<dbReference type="Gene3D" id="3.90.550.10">
    <property type="entry name" value="Spore Coat Polysaccharide Biosynthesis Protein SpsA, Chain A"/>
    <property type="match status" value="1"/>
</dbReference>
<dbReference type="InterPro" id="IPR029044">
    <property type="entry name" value="Nucleotide-diphossugar_trans"/>
</dbReference>
<evidence type="ECO:0000313" key="2">
    <source>
        <dbReference type="EMBL" id="AXY75762.1"/>
    </source>
</evidence>
<evidence type="ECO:0000259" key="1">
    <source>
        <dbReference type="Pfam" id="PF00535"/>
    </source>
</evidence>
<keyword evidence="3" id="KW-1185">Reference proteome</keyword>
<dbReference type="KEGG" id="pseg:D3H65_18015"/>
<gene>
    <name evidence="2" type="ORF">D3H65_18015</name>
</gene>
<dbReference type="EMBL" id="CP032157">
    <property type="protein sequence ID" value="AXY75762.1"/>
    <property type="molecule type" value="Genomic_DNA"/>
</dbReference>
<evidence type="ECO:0000313" key="3">
    <source>
        <dbReference type="Proteomes" id="UP000263900"/>
    </source>
</evidence>
<dbReference type="CDD" id="cd00761">
    <property type="entry name" value="Glyco_tranf_GTA_type"/>
    <property type="match status" value="1"/>
</dbReference>
<dbReference type="InterPro" id="IPR001173">
    <property type="entry name" value="Glyco_trans_2-like"/>
</dbReference>
<dbReference type="PANTHER" id="PTHR43685">
    <property type="entry name" value="GLYCOSYLTRANSFERASE"/>
    <property type="match status" value="1"/>
</dbReference>
<sequence>MKAGITILVCTYNGAQRLPVTLEHIARQNIPASLSCELILVDNASLDNTVPLAREVWARYDTSISLTIISEPNPGLTYARVKGFAAARYGYIVLCDDDNWLDPDYVATAFAIMEENPAIGILGGYGEFVYEAPPPPEWFTALNLYAGGPQASASGLVHGHLVYGAGAIIRHSAWERLRQHGFISALTDRLGYQLSSGGDHELCYALVLAGYETWYDERLHFKHFITANRLTIEYYLTYIAESSRCFSVLEPYKILLKTGKASLYIFRWELLKSYGYHVKKAAGLLVNMTLGKKRAGSKTAYKLKMTLLRQRLRSYGQFATMEKNYSKALVLKAQLNQAGLPASLPAGYLAIPDKETTL</sequence>
<dbReference type="PANTHER" id="PTHR43685:SF2">
    <property type="entry name" value="GLYCOSYLTRANSFERASE 2-LIKE DOMAIN-CONTAINING PROTEIN"/>
    <property type="match status" value="1"/>
</dbReference>
<reference evidence="2 3" key="1">
    <citation type="submission" date="2018-09" db="EMBL/GenBank/DDBJ databases">
        <title>Genome sequencing of strain 6GH32-13.</title>
        <authorList>
            <person name="Weon H.-Y."/>
            <person name="Heo J."/>
            <person name="Kwon S.-W."/>
        </authorList>
    </citation>
    <scope>NUCLEOTIDE SEQUENCE [LARGE SCALE GENOMIC DNA]</scope>
    <source>
        <strain evidence="2 3">5GH32-13</strain>
    </source>
</reference>
<dbReference type="Proteomes" id="UP000263900">
    <property type="component" value="Chromosome"/>
</dbReference>
<keyword evidence="2" id="KW-0808">Transferase</keyword>
<protein>
    <submittedName>
        <fullName evidence="2">Glycosyltransferase</fullName>
    </submittedName>
</protein>